<feature type="compositionally biased region" description="Low complexity" evidence="1">
    <location>
        <begin position="145"/>
        <end position="162"/>
    </location>
</feature>
<gene>
    <name evidence="3" type="ORF">CC80DRAFT_589225</name>
</gene>
<organism evidence="3 4">
    <name type="scientific">Byssothecium circinans</name>
    <dbReference type="NCBI Taxonomy" id="147558"/>
    <lineage>
        <taxon>Eukaryota</taxon>
        <taxon>Fungi</taxon>
        <taxon>Dikarya</taxon>
        <taxon>Ascomycota</taxon>
        <taxon>Pezizomycotina</taxon>
        <taxon>Dothideomycetes</taxon>
        <taxon>Pleosporomycetidae</taxon>
        <taxon>Pleosporales</taxon>
        <taxon>Massarineae</taxon>
        <taxon>Massarinaceae</taxon>
        <taxon>Byssothecium</taxon>
    </lineage>
</organism>
<feature type="region of interest" description="Disordered" evidence="1">
    <location>
        <begin position="526"/>
        <end position="557"/>
    </location>
</feature>
<feature type="signal peptide" evidence="2">
    <location>
        <begin position="1"/>
        <end position="24"/>
    </location>
</feature>
<dbReference type="OrthoDB" id="3791758at2759"/>
<sequence>MHIFRLRRLVAFLGLWSIVTYALSIPQGHVDNKVLRDVTNIDANGEFEPVAVLLGNPATRGLQARAKPKTSAKPKPPPSATPSTSAKPSPSATPSTSSKPTSTPKATSTVKISASSTQGASASGAPKVSGTSKATNSTSPTGTAKGSNKPTNTPKPTGTPSSNPSPSPSPRPSPSPSPSPGPTPTPGSSVEFPKLSVPYQNEAHNLCLFYLDCPEDDEDDESSLERRRVYRDNHLLSKRRKVGPWNVPNHPKSGQLYKAPRDKNPKHILHFANNNLDNDAIKDDNDLTKIATSEYATEHILELQTMVMFNKELEKKDAKKWEPFWNDEFDKERDEAHVKGRPSKPSYFEEQEKKGTTPRRVKFSQIVFDAFGTTINLSNLLLLQKEINSFKERVWSFKDPMEEDKFKGAYEDASTGARPSSHYLSVIRMVFGVFNYMNTPIVSGNLRKINNDVKLELGNAGYVTKDAKLDLVTPWNPFLTAHFDELEKRSRDWLKNKIELVLVDLRAALTKYNTMLDELEKKEDAKQNKQIQKYKDDQAAKEKTLQAQHSQDESKVREVEQEIKDLKEKKNLSSSARDSEKLRLGKKLLKAMQTAGRTQRSIHELYSSSVKDIIKNLKKDETLLLAWQKRVPGLKMPRP</sequence>
<accession>A0A6A5U967</accession>
<keyword evidence="4" id="KW-1185">Reference proteome</keyword>
<feature type="compositionally biased region" description="Polar residues" evidence="1">
    <location>
        <begin position="129"/>
        <end position="144"/>
    </location>
</feature>
<evidence type="ECO:0000256" key="2">
    <source>
        <dbReference type="SAM" id="SignalP"/>
    </source>
</evidence>
<feature type="compositionally biased region" description="Pro residues" evidence="1">
    <location>
        <begin position="163"/>
        <end position="185"/>
    </location>
</feature>
<keyword evidence="2" id="KW-0732">Signal</keyword>
<feature type="region of interest" description="Disordered" evidence="1">
    <location>
        <begin position="333"/>
        <end position="356"/>
    </location>
</feature>
<protein>
    <submittedName>
        <fullName evidence="3">Uncharacterized protein</fullName>
    </submittedName>
</protein>
<reference evidence="3" key="1">
    <citation type="journal article" date="2020" name="Stud. Mycol.">
        <title>101 Dothideomycetes genomes: a test case for predicting lifestyles and emergence of pathogens.</title>
        <authorList>
            <person name="Haridas S."/>
            <person name="Albert R."/>
            <person name="Binder M."/>
            <person name="Bloem J."/>
            <person name="Labutti K."/>
            <person name="Salamov A."/>
            <person name="Andreopoulos B."/>
            <person name="Baker S."/>
            <person name="Barry K."/>
            <person name="Bills G."/>
            <person name="Bluhm B."/>
            <person name="Cannon C."/>
            <person name="Castanera R."/>
            <person name="Culley D."/>
            <person name="Daum C."/>
            <person name="Ezra D."/>
            <person name="Gonzalez J."/>
            <person name="Henrissat B."/>
            <person name="Kuo A."/>
            <person name="Liang C."/>
            <person name="Lipzen A."/>
            <person name="Lutzoni F."/>
            <person name="Magnuson J."/>
            <person name="Mondo S."/>
            <person name="Nolan M."/>
            <person name="Ohm R."/>
            <person name="Pangilinan J."/>
            <person name="Park H.-J."/>
            <person name="Ramirez L."/>
            <person name="Alfaro M."/>
            <person name="Sun H."/>
            <person name="Tritt A."/>
            <person name="Yoshinaga Y."/>
            <person name="Zwiers L.-H."/>
            <person name="Turgeon B."/>
            <person name="Goodwin S."/>
            <person name="Spatafora J."/>
            <person name="Crous P."/>
            <person name="Grigoriev I."/>
        </authorList>
    </citation>
    <scope>NUCLEOTIDE SEQUENCE</scope>
    <source>
        <strain evidence="3">CBS 675.92</strain>
    </source>
</reference>
<evidence type="ECO:0000256" key="1">
    <source>
        <dbReference type="SAM" id="MobiDB-lite"/>
    </source>
</evidence>
<name>A0A6A5U967_9PLEO</name>
<dbReference type="EMBL" id="ML976980">
    <property type="protein sequence ID" value="KAF1961713.1"/>
    <property type="molecule type" value="Genomic_DNA"/>
</dbReference>
<feature type="region of interest" description="Disordered" evidence="1">
    <location>
        <begin position="241"/>
        <end position="261"/>
    </location>
</feature>
<feature type="compositionally biased region" description="Low complexity" evidence="1">
    <location>
        <begin position="81"/>
        <end position="125"/>
    </location>
</feature>
<feature type="chain" id="PRO_5025474644" evidence="2">
    <location>
        <begin position="25"/>
        <end position="639"/>
    </location>
</feature>
<dbReference type="Proteomes" id="UP000800035">
    <property type="component" value="Unassembled WGS sequence"/>
</dbReference>
<evidence type="ECO:0000313" key="3">
    <source>
        <dbReference type="EMBL" id="KAF1961713.1"/>
    </source>
</evidence>
<dbReference type="AlphaFoldDB" id="A0A6A5U967"/>
<evidence type="ECO:0000313" key="4">
    <source>
        <dbReference type="Proteomes" id="UP000800035"/>
    </source>
</evidence>
<proteinExistence type="predicted"/>
<feature type="region of interest" description="Disordered" evidence="1">
    <location>
        <begin position="58"/>
        <end position="193"/>
    </location>
</feature>